<comment type="similarity">
    <text evidence="5">Belongs to the FNT transporter (TC 1.A.16) family.</text>
</comment>
<protein>
    <recommendedName>
        <fullName evidence="10">Formate/nitrite transporter</fullName>
    </recommendedName>
</protein>
<sequence>MKSPRIQRRTHRKHRLHWSSTEPTPAELHPAPSEMLSGALLEDAVLFNATRKIANPPDKVLFLGMMAGFWVGLGGLAAVSAAGGVPEAVRSEWVSLPKFLIGTFFAFGLHFIVMFGGDLFTGNTMVLAIGYYNRVISLRSLLLNWFIVYIGNWAGTLLVAYFFGYLTGLFDHHQYRSFLNELVHTKLESLSWGEIFLRAIPANTMVCMAYMLGIAARGASGKIIALWFPVVMFVVAGFEHCVANMFFTSLSLMYGAESSIGRLWYNQSAAVCGNVVGGTIFIGLTAHLMNHWKSPISGSRAAGTLMAHDVESTRRARDSDLQPTEDNKCPSRTSHIPATDEKTKQARSNRESRGYNGATVSDAYGDNTGTDEGVPNFQQSTVTETDRPNTSNRHAVTILERFTSWISGRHNHQGKQPDPARMV</sequence>
<name>A0AAN8ETH2_9EURO</name>
<feature type="region of interest" description="Disordered" evidence="6">
    <location>
        <begin position="1"/>
        <end position="29"/>
    </location>
</feature>
<evidence type="ECO:0000256" key="7">
    <source>
        <dbReference type="SAM" id="Phobius"/>
    </source>
</evidence>
<feature type="compositionally biased region" description="Basic and acidic residues" evidence="6">
    <location>
        <begin position="338"/>
        <end position="353"/>
    </location>
</feature>
<comment type="subcellular location">
    <subcellularLocation>
        <location evidence="1">Membrane</location>
        <topology evidence="1">Multi-pass membrane protein</topology>
    </subcellularLocation>
</comment>
<evidence type="ECO:0000256" key="6">
    <source>
        <dbReference type="SAM" id="MobiDB-lite"/>
    </source>
</evidence>
<feature type="transmembrane region" description="Helical" evidence="7">
    <location>
        <begin position="99"/>
        <end position="120"/>
    </location>
</feature>
<dbReference type="PROSITE" id="PS01005">
    <property type="entry name" value="FORMATE_NITRITE_TP_1"/>
    <property type="match status" value="1"/>
</dbReference>
<evidence type="ECO:0000256" key="2">
    <source>
        <dbReference type="ARBA" id="ARBA00022692"/>
    </source>
</evidence>
<organism evidence="8 9">
    <name type="scientific">Knufia fluminis</name>
    <dbReference type="NCBI Taxonomy" id="191047"/>
    <lineage>
        <taxon>Eukaryota</taxon>
        <taxon>Fungi</taxon>
        <taxon>Dikarya</taxon>
        <taxon>Ascomycota</taxon>
        <taxon>Pezizomycotina</taxon>
        <taxon>Eurotiomycetes</taxon>
        <taxon>Chaetothyriomycetidae</taxon>
        <taxon>Chaetothyriales</taxon>
        <taxon>Trichomeriaceae</taxon>
        <taxon>Knufia</taxon>
    </lineage>
</organism>
<dbReference type="Proteomes" id="UP001316803">
    <property type="component" value="Unassembled WGS sequence"/>
</dbReference>
<keyword evidence="4 7" id="KW-0472">Membrane</keyword>
<feature type="region of interest" description="Disordered" evidence="6">
    <location>
        <begin position="309"/>
        <end position="390"/>
    </location>
</feature>
<evidence type="ECO:0008006" key="10">
    <source>
        <dbReference type="Google" id="ProtNLM"/>
    </source>
</evidence>
<dbReference type="InterPro" id="IPR023271">
    <property type="entry name" value="Aquaporin-like"/>
</dbReference>
<keyword evidence="2 7" id="KW-0812">Transmembrane</keyword>
<keyword evidence="9" id="KW-1185">Reference proteome</keyword>
<evidence type="ECO:0000256" key="4">
    <source>
        <dbReference type="ARBA" id="ARBA00023136"/>
    </source>
</evidence>
<dbReference type="EMBL" id="JAKLMC020000012">
    <property type="protein sequence ID" value="KAK5953341.1"/>
    <property type="molecule type" value="Genomic_DNA"/>
</dbReference>
<feature type="transmembrane region" description="Helical" evidence="7">
    <location>
        <begin position="195"/>
        <end position="216"/>
    </location>
</feature>
<dbReference type="GO" id="GO:0015513">
    <property type="term" value="F:high-affinity secondary active nitrite transmembrane transporter activity"/>
    <property type="evidence" value="ECO:0007669"/>
    <property type="project" value="TreeGrafter"/>
</dbReference>
<feature type="transmembrane region" description="Helical" evidence="7">
    <location>
        <begin position="223"/>
        <end position="247"/>
    </location>
</feature>
<dbReference type="AlphaFoldDB" id="A0AAN8ETH2"/>
<dbReference type="InterPro" id="IPR024002">
    <property type="entry name" value="For/NO2_transpt_CS"/>
</dbReference>
<evidence type="ECO:0000313" key="9">
    <source>
        <dbReference type="Proteomes" id="UP001316803"/>
    </source>
</evidence>
<dbReference type="PANTHER" id="PTHR30520">
    <property type="entry name" value="FORMATE TRANSPORTER-RELATED"/>
    <property type="match status" value="1"/>
</dbReference>
<dbReference type="Gene3D" id="1.20.1080.10">
    <property type="entry name" value="Glycerol uptake facilitator protein"/>
    <property type="match status" value="1"/>
</dbReference>
<evidence type="ECO:0000256" key="1">
    <source>
        <dbReference type="ARBA" id="ARBA00004141"/>
    </source>
</evidence>
<dbReference type="GO" id="GO:0015707">
    <property type="term" value="P:nitrite transport"/>
    <property type="evidence" value="ECO:0007669"/>
    <property type="project" value="TreeGrafter"/>
</dbReference>
<comment type="caution">
    <text evidence="8">The sequence shown here is derived from an EMBL/GenBank/DDBJ whole genome shotgun (WGS) entry which is preliminary data.</text>
</comment>
<dbReference type="Pfam" id="PF01226">
    <property type="entry name" value="Form_Nir_trans"/>
    <property type="match status" value="1"/>
</dbReference>
<dbReference type="GO" id="GO:0005886">
    <property type="term" value="C:plasma membrane"/>
    <property type="evidence" value="ECO:0007669"/>
    <property type="project" value="TreeGrafter"/>
</dbReference>
<gene>
    <name evidence="8" type="ORF">OHC33_005909</name>
</gene>
<evidence type="ECO:0000256" key="5">
    <source>
        <dbReference type="ARBA" id="ARBA00049660"/>
    </source>
</evidence>
<feature type="compositionally biased region" description="Basic and acidic residues" evidence="6">
    <location>
        <begin position="309"/>
        <end position="329"/>
    </location>
</feature>
<reference evidence="8 9" key="1">
    <citation type="submission" date="2022-12" db="EMBL/GenBank/DDBJ databases">
        <title>Genomic features and morphological characterization of a novel Knufia sp. strain isolated from spacecraft assembly facility.</title>
        <authorList>
            <person name="Teixeira M."/>
            <person name="Chander A.M."/>
            <person name="Stajich J.E."/>
            <person name="Venkateswaran K."/>
        </authorList>
    </citation>
    <scope>NUCLEOTIDE SEQUENCE [LARGE SCALE GENOMIC DNA]</scope>
    <source>
        <strain evidence="8 9">FJI-L2-BK-P2</strain>
    </source>
</reference>
<evidence type="ECO:0000313" key="8">
    <source>
        <dbReference type="EMBL" id="KAK5953341.1"/>
    </source>
</evidence>
<accession>A0AAN8ETH2</accession>
<feature type="transmembrane region" description="Helical" evidence="7">
    <location>
        <begin position="60"/>
        <end position="79"/>
    </location>
</feature>
<feature type="transmembrane region" description="Helical" evidence="7">
    <location>
        <begin position="141"/>
        <end position="163"/>
    </location>
</feature>
<proteinExistence type="inferred from homology"/>
<dbReference type="PANTHER" id="PTHR30520:SF6">
    <property type="entry name" value="FORMATE_NITRATE FAMILY TRANSPORTER (EUROFUNG)"/>
    <property type="match status" value="1"/>
</dbReference>
<feature type="compositionally biased region" description="Basic residues" evidence="6">
    <location>
        <begin position="1"/>
        <end position="17"/>
    </location>
</feature>
<dbReference type="InterPro" id="IPR000292">
    <property type="entry name" value="For/NO2_transpt"/>
</dbReference>
<evidence type="ECO:0000256" key="3">
    <source>
        <dbReference type="ARBA" id="ARBA00022989"/>
    </source>
</evidence>
<feature type="compositionally biased region" description="Polar residues" evidence="6">
    <location>
        <begin position="376"/>
        <end position="390"/>
    </location>
</feature>
<feature type="transmembrane region" description="Helical" evidence="7">
    <location>
        <begin position="267"/>
        <end position="289"/>
    </location>
</feature>
<keyword evidence="3 7" id="KW-1133">Transmembrane helix</keyword>